<evidence type="ECO:0000313" key="4">
    <source>
        <dbReference type="EMBL" id="KAL3848285.1"/>
    </source>
</evidence>
<keyword evidence="1" id="KW-0812">Transmembrane</keyword>
<gene>
    <name evidence="3" type="ORF">ACJMK2_019150</name>
    <name evidence="4" type="ORF">ACJMK2_019153</name>
</gene>
<evidence type="ECO:0000256" key="2">
    <source>
        <dbReference type="SAM" id="SignalP"/>
    </source>
</evidence>
<feature type="signal peptide" evidence="2">
    <location>
        <begin position="1"/>
        <end position="20"/>
    </location>
</feature>
<comment type="caution">
    <text evidence="3">The sequence shown here is derived from an EMBL/GenBank/DDBJ whole genome shotgun (WGS) entry which is preliminary data.</text>
</comment>
<protein>
    <submittedName>
        <fullName evidence="3">Uncharacterized protein</fullName>
    </submittedName>
</protein>
<dbReference type="AlphaFoldDB" id="A0ABD3UFK5"/>
<keyword evidence="2" id="KW-0732">Signal</keyword>
<keyword evidence="1" id="KW-1133">Transmembrane helix</keyword>
<name>A0ABD3UFK5_SINWO</name>
<accession>A0ABD3UFK5</accession>
<keyword evidence="1" id="KW-0472">Membrane</keyword>
<evidence type="ECO:0000256" key="1">
    <source>
        <dbReference type="SAM" id="Phobius"/>
    </source>
</evidence>
<dbReference type="EMBL" id="JBJQND010000016">
    <property type="protein sequence ID" value="KAL3848282.1"/>
    <property type="molecule type" value="Genomic_DNA"/>
</dbReference>
<reference evidence="3 5" key="1">
    <citation type="submission" date="2024-11" db="EMBL/GenBank/DDBJ databases">
        <title>Chromosome-level genome assembly of the freshwater bivalve Anodonta woodiana.</title>
        <authorList>
            <person name="Chen X."/>
        </authorList>
    </citation>
    <scope>NUCLEOTIDE SEQUENCE [LARGE SCALE GENOMIC DNA]</scope>
    <source>
        <strain evidence="3">MN2024</strain>
        <tissue evidence="3">Gills</tissue>
    </source>
</reference>
<feature type="chain" id="PRO_5044725049" evidence="2">
    <location>
        <begin position="21"/>
        <end position="126"/>
    </location>
</feature>
<proteinExistence type="predicted"/>
<dbReference type="Proteomes" id="UP001634394">
    <property type="component" value="Unassembled WGS sequence"/>
</dbReference>
<organism evidence="3 5">
    <name type="scientific">Sinanodonta woodiana</name>
    <name type="common">Chinese pond mussel</name>
    <name type="synonym">Anodonta woodiana</name>
    <dbReference type="NCBI Taxonomy" id="1069815"/>
    <lineage>
        <taxon>Eukaryota</taxon>
        <taxon>Metazoa</taxon>
        <taxon>Spiralia</taxon>
        <taxon>Lophotrochozoa</taxon>
        <taxon>Mollusca</taxon>
        <taxon>Bivalvia</taxon>
        <taxon>Autobranchia</taxon>
        <taxon>Heteroconchia</taxon>
        <taxon>Palaeoheterodonta</taxon>
        <taxon>Unionida</taxon>
        <taxon>Unionoidea</taxon>
        <taxon>Unionidae</taxon>
        <taxon>Unioninae</taxon>
        <taxon>Sinanodonta</taxon>
    </lineage>
</organism>
<evidence type="ECO:0000313" key="3">
    <source>
        <dbReference type="EMBL" id="KAL3848282.1"/>
    </source>
</evidence>
<keyword evidence="5" id="KW-1185">Reference proteome</keyword>
<dbReference type="EMBL" id="JBJQND010000016">
    <property type="protein sequence ID" value="KAL3848285.1"/>
    <property type="molecule type" value="Genomic_DNA"/>
</dbReference>
<evidence type="ECO:0000313" key="5">
    <source>
        <dbReference type="Proteomes" id="UP001634394"/>
    </source>
</evidence>
<sequence>MMSTTSFWAVIVFCVPLAKGQVDCKILVDYYDTFNYGTCWLYLNYYGNVGYTSFTCGNDYKCCDNGCCPNSNEMTFSDMETVGVVLSTTAMFTTIVLALIICGFTFCDGREDEGKIFGNYRRETKS</sequence>
<feature type="transmembrane region" description="Helical" evidence="1">
    <location>
        <begin position="84"/>
        <end position="107"/>
    </location>
</feature>